<evidence type="ECO:0000313" key="2">
    <source>
        <dbReference type="Proteomes" id="UP000017973"/>
    </source>
</evidence>
<reference evidence="1 2" key="1">
    <citation type="journal article" date="2014" name="Genome Announc.">
        <title>Draft Genome Sequence of Brevibacillus panacihumi Strain W25, a Halotolerant Hydrocarbon-Degrading Bacterium.</title>
        <authorList>
            <person name="Wang X."/>
            <person name="Jin D."/>
            <person name="Zhou L."/>
            <person name="Wu L."/>
            <person name="An W."/>
            <person name="Chen Y."/>
            <person name="Zhao L."/>
        </authorList>
    </citation>
    <scope>NUCLEOTIDE SEQUENCE [LARGE SCALE GENOMIC DNA]</scope>
    <source>
        <strain evidence="1 2">W25</strain>
    </source>
</reference>
<sequence>MIEPEESGKEQQEQEMDLIRRFILFGILFRVVMVDMDSTHQVVLKLTYDSVFQELSRWAERQHHAIRRLLRQRGCYVVRSQKQGPTYVVQYRQRGYLREAIYSIEILRAECQELIRLWVSSNQQGEKTII</sequence>
<dbReference type="InterPro" id="IPR058600">
    <property type="entry name" value="YhjD-like"/>
</dbReference>
<evidence type="ECO:0000313" key="1">
    <source>
        <dbReference type="EMBL" id="EST52681.1"/>
    </source>
</evidence>
<proteinExistence type="predicted"/>
<dbReference type="AlphaFoldDB" id="V6M221"/>
<protein>
    <submittedName>
        <fullName evidence="1">Uncharacterized protein</fullName>
    </submittedName>
</protein>
<organism evidence="1 2">
    <name type="scientific">Brevibacillus panacihumi W25</name>
    <dbReference type="NCBI Taxonomy" id="1408254"/>
    <lineage>
        <taxon>Bacteria</taxon>
        <taxon>Bacillati</taxon>
        <taxon>Bacillota</taxon>
        <taxon>Bacilli</taxon>
        <taxon>Bacillales</taxon>
        <taxon>Paenibacillaceae</taxon>
        <taxon>Brevibacillus</taxon>
    </lineage>
</organism>
<comment type="caution">
    <text evidence="1">The sequence shown here is derived from an EMBL/GenBank/DDBJ whole genome shotgun (WGS) entry which is preliminary data.</text>
</comment>
<dbReference type="HOGENOM" id="CLU_1966366_0_0_9"/>
<dbReference type="OrthoDB" id="2467624at2"/>
<accession>V6M221</accession>
<dbReference type="RefSeq" id="WP_023557288.1">
    <property type="nucleotide sequence ID" value="NZ_KI629785.1"/>
</dbReference>
<dbReference type="STRING" id="1408254.T458_17145"/>
<dbReference type="PATRIC" id="fig|1408254.3.peg.3376"/>
<dbReference type="Pfam" id="PF26325">
    <property type="entry name" value="YhjD"/>
    <property type="match status" value="1"/>
</dbReference>
<dbReference type="Proteomes" id="UP000017973">
    <property type="component" value="Unassembled WGS sequence"/>
</dbReference>
<gene>
    <name evidence="1" type="ORF">T458_17145</name>
</gene>
<keyword evidence="2" id="KW-1185">Reference proteome</keyword>
<dbReference type="EMBL" id="AYJU01000017">
    <property type="protein sequence ID" value="EST52681.1"/>
    <property type="molecule type" value="Genomic_DNA"/>
</dbReference>
<name>V6M221_9BACL</name>